<protein>
    <submittedName>
        <fullName evidence="2">Uncharacterized protein</fullName>
    </submittedName>
</protein>
<dbReference type="WBParaSite" id="Gr19_v10_g691.t1">
    <property type="protein sequence ID" value="Gr19_v10_g691.t1"/>
    <property type="gene ID" value="Gr19_v10_g691"/>
</dbReference>
<evidence type="ECO:0000313" key="2">
    <source>
        <dbReference type="WBParaSite" id="Gr19_v10_g691.t1"/>
    </source>
</evidence>
<keyword evidence="1" id="KW-1185">Reference proteome</keyword>
<organism evidence="1 2">
    <name type="scientific">Globodera rostochiensis</name>
    <name type="common">Golden nematode worm</name>
    <name type="synonym">Heterodera rostochiensis</name>
    <dbReference type="NCBI Taxonomy" id="31243"/>
    <lineage>
        <taxon>Eukaryota</taxon>
        <taxon>Metazoa</taxon>
        <taxon>Ecdysozoa</taxon>
        <taxon>Nematoda</taxon>
        <taxon>Chromadorea</taxon>
        <taxon>Rhabditida</taxon>
        <taxon>Tylenchina</taxon>
        <taxon>Tylenchomorpha</taxon>
        <taxon>Tylenchoidea</taxon>
        <taxon>Heteroderidae</taxon>
        <taxon>Heteroderinae</taxon>
        <taxon>Globodera</taxon>
    </lineage>
</organism>
<dbReference type="Proteomes" id="UP000887572">
    <property type="component" value="Unplaced"/>
</dbReference>
<reference evidence="2" key="1">
    <citation type="submission" date="2022-11" db="UniProtKB">
        <authorList>
            <consortium name="WormBaseParasite"/>
        </authorList>
    </citation>
    <scope>IDENTIFICATION</scope>
</reference>
<dbReference type="AlphaFoldDB" id="A0A914I4W1"/>
<sequence>MRSPETADVRPEGRARLAMARLPFPCQLWRLHSEAATTVSSCDLLAGAVSRRPAAQTMCAHTVAAAYAVQRHSRLGAVSPFPLGGLAVFVGCGPTPTGQHAFLERANARSSPPIAFASMFRLWTCRAISVG</sequence>
<name>A0A914I4W1_GLORO</name>
<accession>A0A914I4W1</accession>
<proteinExistence type="predicted"/>
<evidence type="ECO:0000313" key="1">
    <source>
        <dbReference type="Proteomes" id="UP000887572"/>
    </source>
</evidence>